<dbReference type="InterPro" id="IPR050411">
    <property type="entry name" value="AlphaKG_dependent_hydroxylases"/>
</dbReference>
<dbReference type="InterPro" id="IPR042098">
    <property type="entry name" value="TauD-like_sf"/>
</dbReference>
<dbReference type="GO" id="GO:0045329">
    <property type="term" value="P:carnitine biosynthetic process"/>
    <property type="evidence" value="ECO:0007669"/>
    <property type="project" value="UniProtKB-KW"/>
</dbReference>
<evidence type="ECO:0000313" key="7">
    <source>
        <dbReference type="Proteomes" id="UP000750711"/>
    </source>
</evidence>
<protein>
    <recommendedName>
        <fullName evidence="5">TauD/TfdA-like domain-containing protein</fullName>
    </recommendedName>
</protein>
<proteinExistence type="predicted"/>
<evidence type="ECO:0000256" key="1">
    <source>
        <dbReference type="ARBA" id="ARBA00001961"/>
    </source>
</evidence>
<dbReference type="Gene3D" id="3.60.130.10">
    <property type="entry name" value="Clavaminate synthase-like"/>
    <property type="match status" value="1"/>
</dbReference>
<dbReference type="SUPFAM" id="SSF51197">
    <property type="entry name" value="Clavaminate synthase-like"/>
    <property type="match status" value="1"/>
</dbReference>
<evidence type="ECO:0000313" key="6">
    <source>
        <dbReference type="EMBL" id="KAH0555911.1"/>
    </source>
</evidence>
<evidence type="ECO:0000256" key="4">
    <source>
        <dbReference type="ARBA" id="ARBA00023002"/>
    </source>
</evidence>
<evidence type="ECO:0000256" key="2">
    <source>
        <dbReference type="ARBA" id="ARBA00005022"/>
    </source>
</evidence>
<dbReference type="GO" id="GO:0016491">
    <property type="term" value="F:oxidoreductase activity"/>
    <property type="evidence" value="ECO:0007669"/>
    <property type="project" value="UniProtKB-KW"/>
</dbReference>
<dbReference type="Proteomes" id="UP000750711">
    <property type="component" value="Unassembled WGS sequence"/>
</dbReference>
<dbReference type="InterPro" id="IPR003819">
    <property type="entry name" value="TauD/TfdA-like"/>
</dbReference>
<reference evidence="6" key="1">
    <citation type="submission" date="2021-03" db="EMBL/GenBank/DDBJ databases">
        <title>Comparative genomics and phylogenomic investigation of the class Geoglossomycetes provide insights into ecological specialization and systematics.</title>
        <authorList>
            <person name="Melie T."/>
            <person name="Pirro S."/>
            <person name="Miller A.N."/>
            <person name="Quandt A."/>
        </authorList>
    </citation>
    <scope>NUCLEOTIDE SEQUENCE</scope>
    <source>
        <strain evidence="6">CAQ_001_2017</strain>
    </source>
</reference>
<keyword evidence="7" id="KW-1185">Reference proteome</keyword>
<accession>A0A9P8L7W9</accession>
<dbReference type="PANTHER" id="PTHR10696:SF51">
    <property type="entry name" value="TRIMETHYLLYSINE DIOXYGENASE, MITOCHONDRIAL"/>
    <property type="match status" value="1"/>
</dbReference>
<comment type="caution">
    <text evidence="6">The sequence shown here is derived from an EMBL/GenBank/DDBJ whole genome shotgun (WGS) entry which is preliminary data.</text>
</comment>
<sequence length="191" mass="21487">MRATSYGIGCDSTHMAQKAEAGNPQSGFYDFTADLASKDTAYTSLALRAHTDTTYFSDPAGLQMFHLLSHTDGSGGESLLVDGFATARILQQEAERSFQVLSSQEIRAHASGNEGVSIQPFIPYPVFNFWNGGLYQVRWNTDDRATMDEWRDDKSLEEWYEAAWKWSEILRRPSVEYWEQLRPGKPLSASA</sequence>
<gene>
    <name evidence="6" type="ORF">GP486_006144</name>
</gene>
<evidence type="ECO:0000256" key="3">
    <source>
        <dbReference type="ARBA" id="ARBA00022873"/>
    </source>
</evidence>
<keyword evidence="3" id="KW-0124">Carnitine biosynthesis</keyword>
<dbReference type="Pfam" id="PF02668">
    <property type="entry name" value="TauD"/>
    <property type="match status" value="1"/>
</dbReference>
<organism evidence="6 7">
    <name type="scientific">Trichoglossum hirsutum</name>
    <dbReference type="NCBI Taxonomy" id="265104"/>
    <lineage>
        <taxon>Eukaryota</taxon>
        <taxon>Fungi</taxon>
        <taxon>Dikarya</taxon>
        <taxon>Ascomycota</taxon>
        <taxon>Pezizomycotina</taxon>
        <taxon>Geoglossomycetes</taxon>
        <taxon>Geoglossales</taxon>
        <taxon>Geoglossaceae</taxon>
        <taxon>Trichoglossum</taxon>
    </lineage>
</organism>
<dbReference type="GO" id="GO:0005739">
    <property type="term" value="C:mitochondrion"/>
    <property type="evidence" value="ECO:0007669"/>
    <property type="project" value="TreeGrafter"/>
</dbReference>
<feature type="domain" description="TauD/TfdA-like" evidence="5">
    <location>
        <begin position="6"/>
        <end position="184"/>
    </location>
</feature>
<evidence type="ECO:0000259" key="5">
    <source>
        <dbReference type="Pfam" id="PF02668"/>
    </source>
</evidence>
<keyword evidence="4" id="KW-0560">Oxidoreductase</keyword>
<dbReference type="EMBL" id="JAGHQM010001304">
    <property type="protein sequence ID" value="KAH0555911.1"/>
    <property type="molecule type" value="Genomic_DNA"/>
</dbReference>
<comment type="cofactor">
    <cofactor evidence="1">
        <name>L-ascorbate</name>
        <dbReference type="ChEBI" id="CHEBI:38290"/>
    </cofactor>
</comment>
<name>A0A9P8L7W9_9PEZI</name>
<dbReference type="PANTHER" id="PTHR10696">
    <property type="entry name" value="GAMMA-BUTYROBETAINE HYDROXYLASE-RELATED"/>
    <property type="match status" value="1"/>
</dbReference>
<comment type="pathway">
    <text evidence="2">Amine and polyamine biosynthesis; carnitine biosynthesis.</text>
</comment>
<dbReference type="AlphaFoldDB" id="A0A9P8L7W9"/>